<evidence type="ECO:0000313" key="2">
    <source>
        <dbReference type="Proteomes" id="UP000516346"/>
    </source>
</evidence>
<organism evidence="1 2">
    <name type="scientific">Buchnera aphidicola</name>
    <name type="common">Pentalonia nigronervosa</name>
    <dbReference type="NCBI Taxonomy" id="1309793"/>
    <lineage>
        <taxon>Bacteria</taxon>
        <taxon>Pseudomonadati</taxon>
        <taxon>Pseudomonadota</taxon>
        <taxon>Gammaproteobacteria</taxon>
        <taxon>Enterobacterales</taxon>
        <taxon>Erwiniaceae</taxon>
        <taxon>Buchnera</taxon>
    </lineage>
</organism>
<dbReference type="Proteomes" id="UP000516346">
    <property type="component" value="Chromosome"/>
</dbReference>
<dbReference type="EMBL" id="CP061275">
    <property type="protein sequence ID" value="QNS02013.1"/>
    <property type="molecule type" value="Genomic_DNA"/>
</dbReference>
<evidence type="ECO:0000313" key="1">
    <source>
        <dbReference type="EMBL" id="QNS02013.1"/>
    </source>
</evidence>
<proteinExistence type="predicted"/>
<sequence length="57" mass="7063">MKHKWDNIVIKCRYLKKLNLENKVLLNKKIYLNQRFLELFDFHKNEVIYDSHGELTK</sequence>
<name>A0A7H1AZV8_9GAMM</name>
<accession>A0A7H1AZV8</accession>
<dbReference type="AlphaFoldDB" id="A0A7H1AZV8"/>
<protein>
    <submittedName>
        <fullName evidence="1">Uncharacterized protein</fullName>
    </submittedName>
</protein>
<reference evidence="1 2" key="1">
    <citation type="submission" date="2020-09" db="EMBL/GenBank/DDBJ databases">
        <title>Genome sequence of the banana aphid, Pentalonia nigronervosa Coquerel (Hemiptera: Aphididae) and its symbionts.</title>
        <authorList>
            <person name="Mathers T.C."/>
            <person name="Mugford S.T."/>
            <person name="Hogenhout S.A."/>
            <person name="Tripathi L."/>
        </authorList>
    </citation>
    <scope>NUCLEOTIDE SEQUENCE [LARGE SCALE GENOMIC DNA]</scope>
    <source>
        <strain evidence="1">Ba4</strain>
    </source>
</reference>
<gene>
    <name evidence="1" type="ORF">ICW73_00935</name>
</gene>